<evidence type="ECO:0000256" key="6">
    <source>
        <dbReference type="SAM" id="Phobius"/>
    </source>
</evidence>
<dbReference type="Proteomes" id="UP000464262">
    <property type="component" value="Chromosome 1"/>
</dbReference>
<evidence type="ECO:0000256" key="5">
    <source>
        <dbReference type="ARBA" id="ARBA00023136"/>
    </source>
</evidence>
<name>A0A7Z2YDS0_9VIBR</name>
<feature type="transmembrane region" description="Helical" evidence="6">
    <location>
        <begin position="22"/>
        <end position="43"/>
    </location>
</feature>
<dbReference type="RefSeq" id="WP_164648525.1">
    <property type="nucleotide sequence ID" value="NZ_CP047475.1"/>
</dbReference>
<feature type="transmembrane region" description="Helical" evidence="6">
    <location>
        <begin position="159"/>
        <end position="179"/>
    </location>
</feature>
<evidence type="ECO:0000256" key="3">
    <source>
        <dbReference type="ARBA" id="ARBA00022692"/>
    </source>
</evidence>
<keyword evidence="4 6" id="KW-1133">Transmembrane helix</keyword>
<evidence type="ECO:0000256" key="1">
    <source>
        <dbReference type="ARBA" id="ARBA00004651"/>
    </source>
</evidence>
<protein>
    <submittedName>
        <fullName evidence="7">Oligosaccharide flippase family protein</fullName>
    </submittedName>
</protein>
<dbReference type="InterPro" id="IPR002797">
    <property type="entry name" value="Polysacc_synth"/>
</dbReference>
<evidence type="ECO:0000256" key="4">
    <source>
        <dbReference type="ARBA" id="ARBA00022989"/>
    </source>
</evidence>
<feature type="transmembrane region" description="Helical" evidence="6">
    <location>
        <begin position="302"/>
        <end position="321"/>
    </location>
</feature>
<feature type="transmembrane region" description="Helical" evidence="6">
    <location>
        <begin position="225"/>
        <end position="247"/>
    </location>
</feature>
<feature type="transmembrane region" description="Helical" evidence="6">
    <location>
        <begin position="388"/>
        <end position="409"/>
    </location>
</feature>
<feature type="transmembrane region" description="Helical" evidence="6">
    <location>
        <begin position="185"/>
        <end position="204"/>
    </location>
</feature>
<feature type="transmembrane region" description="Helical" evidence="6">
    <location>
        <begin position="443"/>
        <end position="462"/>
    </location>
</feature>
<feature type="transmembrane region" description="Helical" evidence="6">
    <location>
        <begin position="95"/>
        <end position="118"/>
    </location>
</feature>
<feature type="transmembrane region" description="Helical" evidence="6">
    <location>
        <begin position="421"/>
        <end position="437"/>
    </location>
</feature>
<proteinExistence type="predicted"/>
<dbReference type="KEGG" id="vas:GT360_08945"/>
<gene>
    <name evidence="7" type="ORF">GT360_08945</name>
</gene>
<dbReference type="InterPro" id="IPR050833">
    <property type="entry name" value="Poly_Biosynth_Transport"/>
</dbReference>
<feature type="transmembrane region" description="Helical" evidence="6">
    <location>
        <begin position="333"/>
        <end position="352"/>
    </location>
</feature>
<evidence type="ECO:0000256" key="2">
    <source>
        <dbReference type="ARBA" id="ARBA00022475"/>
    </source>
</evidence>
<dbReference type="PANTHER" id="PTHR30250:SF11">
    <property type="entry name" value="O-ANTIGEN TRANSPORTER-RELATED"/>
    <property type="match status" value="1"/>
</dbReference>
<feature type="transmembrane region" description="Helical" evidence="6">
    <location>
        <begin position="55"/>
        <end position="74"/>
    </location>
</feature>
<evidence type="ECO:0000313" key="8">
    <source>
        <dbReference type="Proteomes" id="UP000464262"/>
    </source>
</evidence>
<dbReference type="Pfam" id="PF01943">
    <property type="entry name" value="Polysacc_synt"/>
    <property type="match status" value="1"/>
</dbReference>
<accession>A0A7Z2YDS0</accession>
<reference evidence="7 8" key="1">
    <citation type="submission" date="2020-01" db="EMBL/GenBank/DDBJ databases">
        <title>Whole genome and functional gene identification of agarase of Vibrio HN897.</title>
        <authorList>
            <person name="Liu Y."/>
            <person name="Zhao Z."/>
        </authorList>
    </citation>
    <scope>NUCLEOTIDE SEQUENCE [LARGE SCALE GENOMIC DNA]</scope>
    <source>
        <strain evidence="7 8">HN897</strain>
    </source>
</reference>
<feature type="transmembrane region" description="Helical" evidence="6">
    <location>
        <begin position="364"/>
        <end position="382"/>
    </location>
</feature>
<keyword evidence="8" id="KW-1185">Reference proteome</keyword>
<feature type="transmembrane region" description="Helical" evidence="6">
    <location>
        <begin position="259"/>
        <end position="281"/>
    </location>
</feature>
<keyword evidence="3 6" id="KW-0812">Transmembrane</keyword>
<feature type="transmembrane region" description="Helical" evidence="6">
    <location>
        <begin position="130"/>
        <end position="152"/>
    </location>
</feature>
<comment type="subcellular location">
    <subcellularLocation>
        <location evidence="1">Cell membrane</location>
        <topology evidence="1">Multi-pass membrane protein</topology>
    </subcellularLocation>
</comment>
<evidence type="ECO:0000313" key="7">
    <source>
        <dbReference type="EMBL" id="QIA63632.1"/>
    </source>
</evidence>
<sequence>MSVSYGIRQRIKKISSSQAGDMASYAIALFFMKGLSLIMLPIITRYLAPAEMGQLEILAVTGALLGILFSVALHEALYRFAGQAKGEEQAKIANSLFTMTLLFSFCAGCTGIAFLAHIEWPTDWELEKTPVLILFGSLTIEGALAMSLAWLRMLERSKIFTLICIVTSSLQVTLVLLGLEIGFSINGVLIAGFIAHLIQLGWVVRTTQLKLHIPTSRFVKQSLKYTAPIMLSGICAFGLNGAERWFILEGESFATLGQYAIAAKFALAMCILVQPFGMWWMPKRFAMLDSNVEKATRITEKGIAYICLLALTISLCGQWALEFLLTDTYTPASQLLTGAIFMVLGKEYCELLNLGLLKQKKTTTLFYINLVSAIFAITAMMVTYQYGIWSIILTVGITQLLRAIAIFAFSQRSFRLPYNTYKLGIILVITLVGMATLNSNASIVTMLFTWVVTCFGIIISVIPNKIRIFGSLSKLTSDSKAL</sequence>
<dbReference type="AlphaFoldDB" id="A0A7Z2YDS0"/>
<dbReference type="EMBL" id="CP047475">
    <property type="protein sequence ID" value="QIA63632.1"/>
    <property type="molecule type" value="Genomic_DNA"/>
</dbReference>
<dbReference type="GO" id="GO:0005886">
    <property type="term" value="C:plasma membrane"/>
    <property type="evidence" value="ECO:0007669"/>
    <property type="project" value="UniProtKB-SubCell"/>
</dbReference>
<organism evidence="7 8">
    <name type="scientific">Vibrio astriarenae</name>
    <dbReference type="NCBI Taxonomy" id="1481923"/>
    <lineage>
        <taxon>Bacteria</taxon>
        <taxon>Pseudomonadati</taxon>
        <taxon>Pseudomonadota</taxon>
        <taxon>Gammaproteobacteria</taxon>
        <taxon>Vibrionales</taxon>
        <taxon>Vibrionaceae</taxon>
        <taxon>Vibrio</taxon>
    </lineage>
</organism>
<dbReference type="PANTHER" id="PTHR30250">
    <property type="entry name" value="PST FAMILY PREDICTED COLANIC ACID TRANSPORTER"/>
    <property type="match status" value="1"/>
</dbReference>
<keyword evidence="5 6" id="KW-0472">Membrane</keyword>
<keyword evidence="2" id="KW-1003">Cell membrane</keyword>